<evidence type="ECO:0000256" key="6">
    <source>
        <dbReference type="ARBA" id="ARBA00023295"/>
    </source>
</evidence>
<feature type="chain" id="PRO_5042997059" description="cellulase" evidence="9">
    <location>
        <begin position="29"/>
        <end position="441"/>
    </location>
</feature>
<feature type="signal peptide" evidence="9">
    <location>
        <begin position="1"/>
        <end position="28"/>
    </location>
</feature>
<proteinExistence type="inferred from homology"/>
<dbReference type="InterPro" id="IPR001547">
    <property type="entry name" value="Glyco_hydro_5"/>
</dbReference>
<dbReference type="PANTHER" id="PTHR35923">
    <property type="entry name" value="MAJOR EXTRACELLULAR ENDOGLUCANASE"/>
    <property type="match status" value="1"/>
</dbReference>
<comment type="catalytic activity">
    <reaction evidence="1">
        <text>Endohydrolysis of (1-&gt;4)-beta-D-glucosidic linkages in cellulose, lichenin and cereal beta-D-glucans.</text>
        <dbReference type="EC" id="3.2.1.4"/>
    </reaction>
</comment>
<evidence type="ECO:0000256" key="1">
    <source>
        <dbReference type="ARBA" id="ARBA00000966"/>
    </source>
</evidence>
<comment type="similarity">
    <text evidence="8">Belongs to the glycosyl hydrolase 5 (cellulase A) family.</text>
</comment>
<dbReference type="Pfam" id="PF00150">
    <property type="entry name" value="Cellulase"/>
    <property type="match status" value="1"/>
</dbReference>
<dbReference type="Gene3D" id="3.20.20.80">
    <property type="entry name" value="Glycosidases"/>
    <property type="match status" value="1"/>
</dbReference>
<evidence type="ECO:0000313" key="12">
    <source>
        <dbReference type="Proteomes" id="UP000667802"/>
    </source>
</evidence>
<dbReference type="GO" id="GO:0030245">
    <property type="term" value="P:cellulose catabolic process"/>
    <property type="evidence" value="ECO:0007669"/>
    <property type="project" value="UniProtKB-KW"/>
</dbReference>
<sequence>MGKKKYYSAISGFLITLSCILCSANLQAQGNSSLGSSIIQRSVTSVTHTSFVHNNQKIAQVQQCTSSTVKPYNQSASIVPPLSTVGAKIVDSECKQVVLKGVAWSGTETQYHVPQALYLRDYKDIIKEIKSYGFNMIRLPYSVNALRSDVAPGVIDYKLGSNVDLQGKKPVEVMDVLIKEAQKNGLMVLLDSHDLNDSQLDPLWYNSTFSEQDWINTWTMLAQRYKNQSNVIGADLKNEPHYDYSTSYGATWGTGNVNTDWNLAAERGGNAIQAFAPNWLIVVEGIGDQLGNQTLQNHWWGGNLEKVGSFPVRLNIPNKVVYSAHEYGPELFDQSWFHSPDFPNNLDQIWQAGWLYIANQNIAPLMIGEFGIGNTNQDEKEKLWATKLLNLIQTNNLSYAYWAWSNNGGLLENDWNTPEPLQQQFLLQILPGAPLKNSPST</sequence>
<evidence type="ECO:0000256" key="7">
    <source>
        <dbReference type="ARBA" id="ARBA00023326"/>
    </source>
</evidence>
<keyword evidence="9" id="KW-0732">Signal</keyword>
<keyword evidence="7" id="KW-0624">Polysaccharide degradation</keyword>
<dbReference type="GO" id="GO:0008810">
    <property type="term" value="F:cellulase activity"/>
    <property type="evidence" value="ECO:0007669"/>
    <property type="project" value="UniProtKB-EC"/>
</dbReference>
<feature type="domain" description="Glycoside hydrolase family 5" evidence="10">
    <location>
        <begin position="101"/>
        <end position="408"/>
    </location>
</feature>
<dbReference type="InterPro" id="IPR017853">
    <property type="entry name" value="GH"/>
</dbReference>
<accession>A0AAP5I8L8</accession>
<dbReference type="Proteomes" id="UP000667802">
    <property type="component" value="Unassembled WGS sequence"/>
</dbReference>
<evidence type="ECO:0000256" key="4">
    <source>
        <dbReference type="ARBA" id="ARBA00023001"/>
    </source>
</evidence>
<keyword evidence="12" id="KW-1185">Reference proteome</keyword>
<dbReference type="AlphaFoldDB" id="A0AAP5I8L8"/>
<reference evidence="12" key="1">
    <citation type="journal article" date="2021" name="Science">
        <title>Hunting the eagle killer: A cyanobacterial neurotoxin causes vacuolar myelinopathy.</title>
        <authorList>
            <person name="Breinlinger S."/>
            <person name="Phillips T.J."/>
            <person name="Haram B.N."/>
            <person name="Mares J."/>
            <person name="Martinez Yerena J.A."/>
            <person name="Hrouzek P."/>
            <person name="Sobotka R."/>
            <person name="Henderson W.M."/>
            <person name="Schmieder P."/>
            <person name="Williams S.M."/>
            <person name="Lauderdale J.D."/>
            <person name="Wilde H.D."/>
            <person name="Gerrin W."/>
            <person name="Kust A."/>
            <person name="Washington J.W."/>
            <person name="Wagner C."/>
            <person name="Geier B."/>
            <person name="Liebeke M."/>
            <person name="Enke H."/>
            <person name="Niedermeyer T.H.J."/>
            <person name="Wilde S.B."/>
        </authorList>
    </citation>
    <scope>NUCLEOTIDE SEQUENCE [LARGE SCALE GENOMIC DNA]</scope>
    <source>
        <strain evidence="12">Thurmond2011</strain>
    </source>
</reference>
<dbReference type="PROSITE" id="PS00659">
    <property type="entry name" value="GLYCOSYL_HYDROL_F5"/>
    <property type="match status" value="1"/>
</dbReference>
<dbReference type="InterPro" id="IPR018087">
    <property type="entry name" value="Glyco_hydro_5_CS"/>
</dbReference>
<evidence type="ECO:0000256" key="8">
    <source>
        <dbReference type="RuleBase" id="RU361153"/>
    </source>
</evidence>
<organism evidence="11 12">
    <name type="scientific">Aetokthonos hydrillicola Thurmond2011</name>
    <dbReference type="NCBI Taxonomy" id="2712845"/>
    <lineage>
        <taxon>Bacteria</taxon>
        <taxon>Bacillati</taxon>
        <taxon>Cyanobacteriota</taxon>
        <taxon>Cyanophyceae</taxon>
        <taxon>Nostocales</taxon>
        <taxon>Hapalosiphonaceae</taxon>
        <taxon>Aetokthonos</taxon>
    </lineage>
</organism>
<keyword evidence="4" id="KW-0136">Cellulose degradation</keyword>
<dbReference type="SUPFAM" id="SSF51445">
    <property type="entry name" value="(Trans)glycosidases"/>
    <property type="match status" value="1"/>
</dbReference>
<evidence type="ECO:0000256" key="2">
    <source>
        <dbReference type="ARBA" id="ARBA00012601"/>
    </source>
</evidence>
<name>A0AAP5I8L8_9CYAN</name>
<keyword evidence="5" id="KW-0119">Carbohydrate metabolism</keyword>
<dbReference type="RefSeq" id="WP_208345941.1">
    <property type="nucleotide sequence ID" value="NZ_CAWQFN010000784.1"/>
</dbReference>
<keyword evidence="3 8" id="KW-0378">Hydrolase</keyword>
<dbReference type="EC" id="3.2.1.4" evidence="2"/>
<evidence type="ECO:0000259" key="10">
    <source>
        <dbReference type="Pfam" id="PF00150"/>
    </source>
</evidence>
<dbReference type="PROSITE" id="PS51257">
    <property type="entry name" value="PROKAR_LIPOPROTEIN"/>
    <property type="match status" value="1"/>
</dbReference>
<keyword evidence="6 8" id="KW-0326">Glycosidase</keyword>
<dbReference type="PANTHER" id="PTHR35923:SF2">
    <property type="entry name" value="ENDOGLUCANASE"/>
    <property type="match status" value="1"/>
</dbReference>
<evidence type="ECO:0000256" key="5">
    <source>
        <dbReference type="ARBA" id="ARBA00023277"/>
    </source>
</evidence>
<gene>
    <name evidence="11" type="ORF">G7B40_020745</name>
</gene>
<comment type="caution">
    <text evidence="11">The sequence shown here is derived from an EMBL/GenBank/DDBJ whole genome shotgun (WGS) entry which is preliminary data.</text>
</comment>
<protein>
    <recommendedName>
        <fullName evidence="2">cellulase</fullName>
        <ecNumber evidence="2">3.2.1.4</ecNumber>
    </recommendedName>
</protein>
<evidence type="ECO:0000313" key="11">
    <source>
        <dbReference type="EMBL" id="MDR9896977.1"/>
    </source>
</evidence>
<evidence type="ECO:0000256" key="9">
    <source>
        <dbReference type="SAM" id="SignalP"/>
    </source>
</evidence>
<evidence type="ECO:0000256" key="3">
    <source>
        <dbReference type="ARBA" id="ARBA00022801"/>
    </source>
</evidence>
<dbReference type="EMBL" id="JAALHA020000010">
    <property type="protein sequence ID" value="MDR9896977.1"/>
    <property type="molecule type" value="Genomic_DNA"/>
</dbReference>